<dbReference type="Proteomes" id="UP000694255">
    <property type="component" value="Unassembled WGS sequence"/>
</dbReference>
<dbReference type="AlphaFoldDB" id="A0A8J5QG63"/>
<name>A0A8J5QG63_9ASCO</name>
<dbReference type="EMBL" id="JAGSYN010000219">
    <property type="protein sequence ID" value="KAG7661464.1"/>
    <property type="molecule type" value="Genomic_DNA"/>
</dbReference>
<protein>
    <submittedName>
        <fullName evidence="2">Uncharacterized protein</fullName>
    </submittedName>
</protein>
<keyword evidence="3" id="KW-1185">Reference proteome</keyword>
<dbReference type="OrthoDB" id="4028234at2759"/>
<dbReference type="RefSeq" id="XP_049261697.1">
    <property type="nucleotide sequence ID" value="XM_049409066.1"/>
</dbReference>
<dbReference type="GeneID" id="73471842"/>
<evidence type="ECO:0000256" key="1">
    <source>
        <dbReference type="SAM" id="Coils"/>
    </source>
</evidence>
<reference evidence="2 3" key="1">
    <citation type="journal article" date="2021" name="DNA Res.">
        <title>Genome analysis of Candida subhashii reveals its hybrid nature and dual mitochondrial genome conformations.</title>
        <authorList>
            <person name="Mixao V."/>
            <person name="Hegedusova E."/>
            <person name="Saus E."/>
            <person name="Pryszcz L.P."/>
            <person name="Cillingova A."/>
            <person name="Nosek J."/>
            <person name="Gabaldon T."/>
        </authorList>
    </citation>
    <scope>NUCLEOTIDE SEQUENCE [LARGE SCALE GENOMIC DNA]</scope>
    <source>
        <strain evidence="2 3">CBS 10753</strain>
    </source>
</reference>
<organism evidence="2 3">
    <name type="scientific">[Candida] subhashii</name>
    <dbReference type="NCBI Taxonomy" id="561895"/>
    <lineage>
        <taxon>Eukaryota</taxon>
        <taxon>Fungi</taxon>
        <taxon>Dikarya</taxon>
        <taxon>Ascomycota</taxon>
        <taxon>Saccharomycotina</taxon>
        <taxon>Pichiomycetes</taxon>
        <taxon>Debaryomycetaceae</taxon>
        <taxon>Spathaspora</taxon>
    </lineage>
</organism>
<proteinExistence type="predicted"/>
<sequence length="512" mass="58635">MSETILSSSPGVGPRHFSSSESLDSFAKLKKSIQFALQETEDPTEGIENQMKPMHHLARNYADVVASQIAADIIDGTKDIAGLNFELHPDFPDLIKDMFKLPGIKRALATAHPYYWALLKYPKEDLAFYNRVIEVKSDGIVVKRSQYLIENWDQKIHDDYLSQQAIKDSQPILANKKIKQPKRIKKSATPMEVRPISVQLSDENINGADRLYKFFFHDFGVANLSADTWVKEMTGNDVVGFVKSINLHYSWNRDVRSDILHLRCNRGKQWYTPINRTCKINCPAMVTIRSRPFRKKKEAFKEGNFIVEYKWKHLHSFLDADHTKSPKIRCDVRENLLKCSDLELPWSSVEAKLKKLQFGVSVSQLTGGTYINSQTSKDVLSMSPLITPQFEDIDALINSDTQEQLITEPVEQEEDTNIIAEIVTLKNDIRTMLERQKEVLKEALKKIEKNIQDLEKIPIVSEKQVAENLRIRLRKESDYFYGIRRACLGQGNETTQLKIKRSKSSSKSTPSG</sequence>
<evidence type="ECO:0000313" key="3">
    <source>
        <dbReference type="Proteomes" id="UP000694255"/>
    </source>
</evidence>
<comment type="caution">
    <text evidence="2">The sequence shown here is derived from an EMBL/GenBank/DDBJ whole genome shotgun (WGS) entry which is preliminary data.</text>
</comment>
<evidence type="ECO:0000313" key="2">
    <source>
        <dbReference type="EMBL" id="KAG7661464.1"/>
    </source>
</evidence>
<keyword evidence="1" id="KW-0175">Coiled coil</keyword>
<accession>A0A8J5QG63</accession>
<feature type="coiled-coil region" evidence="1">
    <location>
        <begin position="426"/>
        <end position="457"/>
    </location>
</feature>
<gene>
    <name evidence="2" type="ORF">J8A68_005042</name>
</gene>